<dbReference type="STRING" id="1519643.SAMN06295933_0883"/>
<sequence length="228" mass="25174">MADLLPINATKQERDLSNSVARIENIPVDIRDLWNPDKCPVVFLPWLAWSLSVDLWKDSWPEETKRAVIKASIEIHSHKGTPWAVEKYMEAIGISAEVLEWFEYNGDPYKFKVRTGIGASETAYLDMLEAVAVSKNTRSHLDSVVFHSTLESPAFTGGAVRSGSVQHIPVHFNVSSEPSRFYLGAGVRQADIIHINLPDTELSVEPLGLFFGGAVQVTDIITIGGTNA</sequence>
<gene>
    <name evidence="1" type="ORF">SAMN06295933_0883</name>
</gene>
<name>A0A1X7CGW5_9BACT</name>
<dbReference type="EMBL" id="FWZU01000001">
    <property type="protein sequence ID" value="SME96390.1"/>
    <property type="molecule type" value="Genomic_DNA"/>
</dbReference>
<protein>
    <submittedName>
        <fullName evidence="1">Phage tail protein, P2 protein I family</fullName>
    </submittedName>
</protein>
<keyword evidence="2" id="KW-1185">Reference proteome</keyword>
<dbReference type="InterPro" id="IPR006521">
    <property type="entry name" value="Tail_protein_I"/>
</dbReference>
<dbReference type="Proteomes" id="UP000192906">
    <property type="component" value="Unassembled WGS sequence"/>
</dbReference>
<evidence type="ECO:0000313" key="1">
    <source>
        <dbReference type="EMBL" id="SME96390.1"/>
    </source>
</evidence>
<proteinExistence type="predicted"/>
<organism evidence="1 2">
    <name type="scientific">Desulfovibrio gilichinskyi</name>
    <dbReference type="NCBI Taxonomy" id="1519643"/>
    <lineage>
        <taxon>Bacteria</taxon>
        <taxon>Pseudomonadati</taxon>
        <taxon>Thermodesulfobacteriota</taxon>
        <taxon>Desulfovibrionia</taxon>
        <taxon>Desulfovibrionales</taxon>
        <taxon>Desulfovibrionaceae</taxon>
        <taxon>Desulfovibrio</taxon>
    </lineage>
</organism>
<reference evidence="2" key="1">
    <citation type="submission" date="2017-04" db="EMBL/GenBank/DDBJ databases">
        <authorList>
            <person name="Varghese N."/>
            <person name="Submissions S."/>
        </authorList>
    </citation>
    <scope>NUCLEOTIDE SEQUENCE [LARGE SCALE GENOMIC DNA]</scope>
    <source>
        <strain evidence="2">K3S</strain>
    </source>
</reference>
<dbReference type="NCBIfam" id="TIGR01634">
    <property type="entry name" value="tail_P2_I"/>
    <property type="match status" value="1"/>
</dbReference>
<dbReference type="OrthoDB" id="90759at2"/>
<dbReference type="Pfam" id="PF09684">
    <property type="entry name" value="Tail_P2_I"/>
    <property type="match status" value="1"/>
</dbReference>
<evidence type="ECO:0000313" key="2">
    <source>
        <dbReference type="Proteomes" id="UP000192906"/>
    </source>
</evidence>
<accession>A0A1X7CGW5</accession>
<dbReference type="RefSeq" id="WP_085098838.1">
    <property type="nucleotide sequence ID" value="NZ_FWZU01000001.1"/>
</dbReference>
<dbReference type="AlphaFoldDB" id="A0A1X7CGW5"/>